<sequence>MISNKIQQTRQNLDWLTKNLQLQHPGKQLQIKSQRLDELELRLTRINQERSIIFTTGSVLAKNMECFVYFKLDYIMSSDVGNWQPR</sequence>
<comment type="caution">
    <text evidence="1">The sequence shown here is derived from an EMBL/GenBank/DDBJ whole genome shotgun (WGS) entry which is preliminary data.</text>
</comment>
<dbReference type="EMBL" id="JACCHS010000082">
    <property type="protein sequence ID" value="NYT47101.1"/>
    <property type="molecule type" value="Genomic_DNA"/>
</dbReference>
<reference evidence="1 2" key="1">
    <citation type="submission" date="2020-05" db="EMBL/GenBank/DDBJ databases">
        <title>Horizontal transmission and recombination maintain forever young bacterial symbiont genomes.</title>
        <authorList>
            <person name="Russell S.L."/>
            <person name="Pepper-Tunick E."/>
            <person name="Svedberg J."/>
            <person name="Byrne A."/>
            <person name="Ruelas Castillo J."/>
            <person name="Vollmers C."/>
            <person name="Beinart R.A."/>
            <person name="Corbett-Detig R."/>
        </authorList>
    </citation>
    <scope>NUCLEOTIDE SEQUENCE [LARGE SCALE GENOMIC DNA]</scope>
    <source>
        <strain evidence="1">4727-3</strain>
    </source>
</reference>
<name>A0A7Z0MNT0_9GAMM</name>
<protein>
    <submittedName>
        <fullName evidence="1">Uncharacterized protein</fullName>
    </submittedName>
</protein>
<organism evidence="1 2">
    <name type="scientific">Candidatus Methanofishera endochildressiae</name>
    <dbReference type="NCBI Taxonomy" id="2738884"/>
    <lineage>
        <taxon>Bacteria</taxon>
        <taxon>Pseudomonadati</taxon>
        <taxon>Pseudomonadota</taxon>
        <taxon>Gammaproteobacteria</taxon>
        <taxon>Candidatus Methanofishera</taxon>
    </lineage>
</organism>
<dbReference type="Proteomes" id="UP000537890">
    <property type="component" value="Unassembled WGS sequence"/>
</dbReference>
<gene>
    <name evidence="1" type="ORF">H0A75_05350</name>
</gene>
<evidence type="ECO:0000313" key="2">
    <source>
        <dbReference type="Proteomes" id="UP000537890"/>
    </source>
</evidence>
<accession>A0A7Z0MNT0</accession>
<evidence type="ECO:0000313" key="1">
    <source>
        <dbReference type="EMBL" id="NYT47101.1"/>
    </source>
</evidence>
<proteinExistence type="predicted"/>
<dbReference type="AlphaFoldDB" id="A0A7Z0MNT0"/>